<evidence type="ECO:0000256" key="10">
    <source>
        <dbReference type="ARBA" id="ARBA00029447"/>
    </source>
</evidence>
<dbReference type="GO" id="GO:0007165">
    <property type="term" value="P:signal transduction"/>
    <property type="evidence" value="ECO:0007669"/>
    <property type="project" value="UniProtKB-KW"/>
</dbReference>
<keyword evidence="9 11" id="KW-0807">Transducer</keyword>
<evidence type="ECO:0000256" key="8">
    <source>
        <dbReference type="ARBA" id="ARBA00023136"/>
    </source>
</evidence>
<evidence type="ECO:0000256" key="4">
    <source>
        <dbReference type="ARBA" id="ARBA00022500"/>
    </source>
</evidence>
<evidence type="ECO:0000313" key="17">
    <source>
        <dbReference type="Proteomes" id="UP000271870"/>
    </source>
</evidence>
<comment type="subcellular location">
    <subcellularLocation>
        <location evidence="1">Cell inner membrane</location>
        <topology evidence="1">Multi-pass membrane protein</topology>
    </subcellularLocation>
</comment>
<dbReference type="PANTHER" id="PTHR43531:SF14">
    <property type="entry name" value="METHYL-ACCEPTING CHEMOTAXIS PROTEIN I-RELATED"/>
    <property type="match status" value="1"/>
</dbReference>
<dbReference type="InterPro" id="IPR004090">
    <property type="entry name" value="Chemotax_Me-accpt_rcpt"/>
</dbReference>
<keyword evidence="4" id="KW-0145">Chemotaxis</keyword>
<evidence type="ECO:0000256" key="2">
    <source>
        <dbReference type="ARBA" id="ARBA00022475"/>
    </source>
</evidence>
<comment type="similarity">
    <text evidence="10">Belongs to the methyl-accepting chemotaxis (MCP) protein family.</text>
</comment>
<dbReference type="InterPro" id="IPR003660">
    <property type="entry name" value="HAMP_dom"/>
</dbReference>
<dbReference type="GO" id="GO:0005886">
    <property type="term" value="C:plasma membrane"/>
    <property type="evidence" value="ECO:0007669"/>
    <property type="project" value="UniProtKB-SubCell"/>
</dbReference>
<dbReference type="InterPro" id="IPR051310">
    <property type="entry name" value="MCP_chemotaxis"/>
</dbReference>
<dbReference type="Pfam" id="PF00672">
    <property type="entry name" value="HAMP"/>
    <property type="match status" value="1"/>
</dbReference>
<accession>A0A3N0FXW1</accession>
<evidence type="ECO:0000256" key="9">
    <source>
        <dbReference type="ARBA" id="ARBA00023224"/>
    </source>
</evidence>
<dbReference type="Proteomes" id="UP000271870">
    <property type="component" value="Unassembled WGS sequence"/>
</dbReference>
<evidence type="ECO:0000256" key="6">
    <source>
        <dbReference type="ARBA" id="ARBA00022692"/>
    </source>
</evidence>
<dbReference type="GO" id="GO:0004888">
    <property type="term" value="F:transmembrane signaling receptor activity"/>
    <property type="evidence" value="ECO:0007669"/>
    <property type="project" value="InterPro"/>
</dbReference>
<keyword evidence="17" id="KW-1185">Reference proteome</keyword>
<protein>
    <submittedName>
        <fullName evidence="15">HAMP domain-containing protein</fullName>
    </submittedName>
</protein>
<dbReference type="InterPro" id="IPR035440">
    <property type="entry name" value="4HB_MCP_dom_sf"/>
</dbReference>
<dbReference type="SUPFAM" id="SSF47170">
    <property type="entry name" value="Aspartate receptor, ligand-binding domain"/>
    <property type="match status" value="1"/>
</dbReference>
<dbReference type="Gene3D" id="1.20.120.30">
    <property type="entry name" value="Aspartate receptor, ligand-binding domain"/>
    <property type="match status" value="1"/>
</dbReference>
<evidence type="ECO:0000256" key="7">
    <source>
        <dbReference type="ARBA" id="ARBA00022989"/>
    </source>
</evidence>
<dbReference type="CDD" id="cd06225">
    <property type="entry name" value="HAMP"/>
    <property type="match status" value="1"/>
</dbReference>
<dbReference type="GO" id="GO:0006935">
    <property type="term" value="P:chemotaxis"/>
    <property type="evidence" value="ECO:0007669"/>
    <property type="project" value="UniProtKB-KW"/>
</dbReference>
<dbReference type="AlphaFoldDB" id="A0A3N0FXW1"/>
<dbReference type="PRINTS" id="PR00260">
    <property type="entry name" value="CHEMTRNSDUCR"/>
</dbReference>
<keyword evidence="7 12" id="KW-1133">Transmembrane helix</keyword>
<dbReference type="InterPro" id="IPR004089">
    <property type="entry name" value="MCPsignal_dom"/>
</dbReference>
<sequence length="558" mass="60048">MSFIRNIRVRMMMLAILIIFTLLWGGVSIFSLYSLNSLTGEIGLTNVQQVNGDIINGASDRYYKVKLTMDAAIAAAGENNSDSARALLNEASGDVDFLKGGLAQFKVTDHANISSKSIDDIYNSSYQLFSEAIVPMLDAAKQNNRDAYEKLANSKYNALRVKFTTAINEYNQIIKNLKTEAQTRISAWVYWCKVTLVIAMIVGLCVVILTDRYLAIQMGRPLEKVKAHLQILSNGQLDSTIGEMGRNEIGQLIPFVHTMQNNWIKTVTDIRHSANEIYHGSSEIAAGNSDLSSRTEEQAAALSETAASMEQLSAVVKQNADNAHQASSLALDASKAANNGGDVVKAVSHSMQNITHSSQKIVDIINVIDGIAFQTNILALNAAVEAARAGEAGRGFAVVASEVRNLAQRSAQAAKEIKTLIDESVDNVKNGYEQVSLASKSMEDILKSVTNVTDIMGEIASASSEQSKGISQVGTAITQMDSVTQQNAALVEQSSATSSSLEEQAHQLNEIVSVFKLPGVADTRAARRELKPAGKVAALANLSPAPRQGKGGDDWTSF</sequence>
<dbReference type="PROSITE" id="PS50885">
    <property type="entry name" value="HAMP"/>
    <property type="match status" value="1"/>
</dbReference>
<dbReference type="PROSITE" id="PS50111">
    <property type="entry name" value="CHEMOTAXIS_TRANSDUC_2"/>
    <property type="match status" value="1"/>
</dbReference>
<gene>
    <name evidence="15" type="ORF">EF878_15675</name>
    <name evidence="16" type="ORF">EFS38_12930</name>
</gene>
<keyword evidence="8 12" id="KW-0472">Membrane</keyword>
<dbReference type="RefSeq" id="WP_033567491.1">
    <property type="nucleotide sequence ID" value="NZ_JBPWOM010000004.1"/>
</dbReference>
<dbReference type="Gene3D" id="1.10.287.950">
    <property type="entry name" value="Methyl-accepting chemotaxis protein"/>
    <property type="match status" value="1"/>
</dbReference>
<evidence type="ECO:0000259" key="14">
    <source>
        <dbReference type="PROSITE" id="PS50885"/>
    </source>
</evidence>
<evidence type="ECO:0000259" key="13">
    <source>
        <dbReference type="PROSITE" id="PS50111"/>
    </source>
</evidence>
<evidence type="ECO:0000256" key="5">
    <source>
        <dbReference type="ARBA" id="ARBA00022519"/>
    </source>
</evidence>
<feature type="transmembrane region" description="Helical" evidence="12">
    <location>
        <begin position="188"/>
        <end position="210"/>
    </location>
</feature>
<evidence type="ECO:0000313" key="16">
    <source>
        <dbReference type="EMBL" id="RNM23348.1"/>
    </source>
</evidence>
<evidence type="ECO:0000256" key="1">
    <source>
        <dbReference type="ARBA" id="ARBA00004429"/>
    </source>
</evidence>
<feature type="domain" description="HAMP" evidence="14">
    <location>
        <begin position="216"/>
        <end position="268"/>
    </location>
</feature>
<evidence type="ECO:0000256" key="12">
    <source>
        <dbReference type="SAM" id="Phobius"/>
    </source>
</evidence>
<dbReference type="CDD" id="cd11386">
    <property type="entry name" value="MCP_signal"/>
    <property type="match status" value="1"/>
</dbReference>
<evidence type="ECO:0000256" key="3">
    <source>
        <dbReference type="ARBA" id="ARBA00022481"/>
    </source>
</evidence>
<dbReference type="Pfam" id="PF00015">
    <property type="entry name" value="MCPsignal"/>
    <property type="match status" value="1"/>
</dbReference>
<organism evidence="15 18">
    <name type="scientific">Dickeya undicola</name>
    <dbReference type="NCBI Taxonomy" id="1577887"/>
    <lineage>
        <taxon>Bacteria</taxon>
        <taxon>Pseudomonadati</taxon>
        <taxon>Pseudomonadota</taxon>
        <taxon>Gammaproteobacteria</taxon>
        <taxon>Enterobacterales</taxon>
        <taxon>Pectobacteriaceae</taxon>
        <taxon>Dickeya</taxon>
    </lineage>
</organism>
<proteinExistence type="inferred from homology"/>
<dbReference type="PANTHER" id="PTHR43531">
    <property type="entry name" value="PROTEIN ICFG"/>
    <property type="match status" value="1"/>
</dbReference>
<evidence type="ECO:0000313" key="15">
    <source>
        <dbReference type="EMBL" id="RNM04831.1"/>
    </source>
</evidence>
<keyword evidence="2" id="KW-1003">Cell membrane</keyword>
<dbReference type="EMBL" id="RJLS01000011">
    <property type="protein sequence ID" value="RNM23348.1"/>
    <property type="molecule type" value="Genomic_DNA"/>
</dbReference>
<dbReference type="EMBL" id="RJLR01000025">
    <property type="protein sequence ID" value="RNM04831.1"/>
    <property type="molecule type" value="Genomic_DNA"/>
</dbReference>
<dbReference type="Pfam" id="PF02203">
    <property type="entry name" value="TarH"/>
    <property type="match status" value="1"/>
</dbReference>
<feature type="domain" description="Methyl-accepting transducer" evidence="13">
    <location>
        <begin position="273"/>
        <end position="502"/>
    </location>
</feature>
<name>A0A3N0FXW1_9GAMM</name>
<dbReference type="Proteomes" id="UP000276061">
    <property type="component" value="Unassembled WGS sequence"/>
</dbReference>
<keyword evidence="3" id="KW-0488">Methylation</keyword>
<evidence type="ECO:0000256" key="11">
    <source>
        <dbReference type="PROSITE-ProRule" id="PRU00284"/>
    </source>
</evidence>
<keyword evidence="5" id="KW-0997">Cell inner membrane</keyword>
<dbReference type="FunFam" id="1.10.287.950:FF:000001">
    <property type="entry name" value="Methyl-accepting chemotaxis sensory transducer"/>
    <property type="match status" value="1"/>
</dbReference>
<dbReference type="SUPFAM" id="SSF58104">
    <property type="entry name" value="Methyl-accepting chemotaxis protein (MCP) signaling domain"/>
    <property type="match status" value="1"/>
</dbReference>
<dbReference type="SMART" id="SM00283">
    <property type="entry name" value="MA"/>
    <property type="match status" value="1"/>
</dbReference>
<dbReference type="InterPro" id="IPR003122">
    <property type="entry name" value="Tar_rcpt_lig-bd"/>
</dbReference>
<keyword evidence="6 12" id="KW-0812">Transmembrane</keyword>
<dbReference type="OrthoDB" id="6167817at2"/>
<comment type="caution">
    <text evidence="15">The sequence shown here is derived from an EMBL/GenBank/DDBJ whole genome shotgun (WGS) entry which is preliminary data.</text>
</comment>
<reference evidence="17 18" key="1">
    <citation type="submission" date="2018-11" db="EMBL/GenBank/DDBJ databases">
        <title>Characterization of surface water Dickeya isolates.</title>
        <authorList>
            <person name="Van Gijsegem F."/>
            <person name="Pedron J."/>
        </authorList>
    </citation>
    <scope>NUCLEOTIDE SEQUENCE [LARGE SCALE GENOMIC DNA]</scope>
    <source>
        <strain evidence="15 18">FVG1-MFV-O17</strain>
        <strain evidence="16 17">FVG10-MFV-A16</strain>
    </source>
</reference>
<evidence type="ECO:0000313" key="18">
    <source>
        <dbReference type="Proteomes" id="UP000276061"/>
    </source>
</evidence>